<evidence type="ECO:0000256" key="6">
    <source>
        <dbReference type="ARBA" id="ARBA00023136"/>
    </source>
</evidence>
<feature type="transmembrane region" description="Helical" evidence="9">
    <location>
        <begin position="220"/>
        <end position="245"/>
    </location>
</feature>
<comment type="subcellular location">
    <subcellularLocation>
        <location evidence="1">Membrane</location>
        <topology evidence="1">Multi-pass membrane protein</topology>
    </subcellularLocation>
</comment>
<feature type="transmembrane region" description="Helical" evidence="9">
    <location>
        <begin position="503"/>
        <end position="528"/>
    </location>
</feature>
<dbReference type="AlphaFoldDB" id="A0A3M6TPU8"/>
<feature type="region of interest" description="Disordered" evidence="8">
    <location>
        <begin position="50"/>
        <end position="72"/>
    </location>
</feature>
<comment type="caution">
    <text evidence="11">The sequence shown here is derived from an EMBL/GenBank/DDBJ whole genome shotgun (WGS) entry which is preliminary data.</text>
</comment>
<keyword evidence="4 9" id="KW-1133">Transmembrane helix</keyword>
<dbReference type="PANTHER" id="PTHR10117">
    <property type="entry name" value="TRANSIENT RECEPTOR POTENTIAL CHANNEL"/>
    <property type="match status" value="1"/>
</dbReference>
<gene>
    <name evidence="11" type="ORF">pdam_00001942</name>
</gene>
<dbReference type="InterPro" id="IPR005821">
    <property type="entry name" value="Ion_trans_dom"/>
</dbReference>
<accession>A0A3M6TPU8</accession>
<keyword evidence="12" id="KW-1185">Reference proteome</keyword>
<name>A0A3M6TPU8_POCDA</name>
<keyword evidence="6 9" id="KW-0472">Membrane</keyword>
<reference evidence="11 12" key="1">
    <citation type="journal article" date="2018" name="Sci. Rep.">
        <title>Comparative analysis of the Pocillopora damicornis genome highlights role of immune system in coral evolution.</title>
        <authorList>
            <person name="Cunning R."/>
            <person name="Bay R.A."/>
            <person name="Gillette P."/>
            <person name="Baker A.C."/>
            <person name="Traylor-Knowles N."/>
        </authorList>
    </citation>
    <scope>NUCLEOTIDE SEQUENCE [LARGE SCALE GENOMIC DNA]</scope>
    <source>
        <strain evidence="11">RSMAS</strain>
        <tissue evidence="11">Whole animal</tissue>
    </source>
</reference>
<dbReference type="GO" id="GO:0051480">
    <property type="term" value="P:regulation of cytosolic calcium ion concentration"/>
    <property type="evidence" value="ECO:0007669"/>
    <property type="project" value="TreeGrafter"/>
</dbReference>
<evidence type="ECO:0000256" key="3">
    <source>
        <dbReference type="ARBA" id="ARBA00022692"/>
    </source>
</evidence>
<feature type="transmembrane region" description="Helical" evidence="9">
    <location>
        <begin position="420"/>
        <end position="442"/>
    </location>
</feature>
<dbReference type="GO" id="GO:0070679">
    <property type="term" value="F:inositol 1,4,5 trisphosphate binding"/>
    <property type="evidence" value="ECO:0007669"/>
    <property type="project" value="TreeGrafter"/>
</dbReference>
<dbReference type="PANTHER" id="PTHR10117:SF54">
    <property type="entry name" value="TRANSIENT RECEPTOR POTENTIAL-GAMMA PROTEIN"/>
    <property type="match status" value="1"/>
</dbReference>
<dbReference type="InterPro" id="IPR002153">
    <property type="entry name" value="TRPC_channel"/>
</dbReference>
<keyword evidence="3 9" id="KW-0812">Transmembrane</keyword>
<feature type="transmembrane region" description="Helical" evidence="9">
    <location>
        <begin position="384"/>
        <end position="400"/>
    </location>
</feature>
<sequence length="675" mass="78227">MAGEERGSEEDIFTRMSTFVNKKVTKATRSAQEFMNRHFHVQEEIIPSEEGLSCTINPPNYDSEKDEEDGPEKEISEALAETKITNIFHETADKITETITVDNLFQCRNPFTKAFEVSAKLRELAKTRNENVVLLNNLAEKVEDFSVTLMDQVNTEEEIKIDVHEKENMDTYACLLDSITESAIRHEQKKFVSHPLTYRLVNQRWNYGLPSHYLGGWKLVLLYIFTIIETTLTPLLCPFIAYVFYMDQISNSKRTEEEKEKGKTEKPLRDKYLSYLTTPFVIFLKDKLSQFVFIVLHLRISVLPSSVSAKTEEYLILIFYVGSLLTEFQQYRTSQSKVYLRNMWNYVDVMTLSLHALILVLRIISICLGGDPYHNRLLEVVNHFYGITTLLLVLRFSSILEVNKTVGPLQLALFRMCIDLAIILIQFFFVIVAFSVAITMIYTAEMSYLIPTGQKKINGTHFDGFCAEGRTACLFKASTHLVWSVFGLTNLETMESHGELSSAVVGVLYVLFLILSVIMLINMLVALLTNTYQKVETNADVEWKFSRAVVADEYRRFHPIVVPFNIISFPACQCYIWKCEDRREKTAKDRRRKYIKFYDEELFPVIKKRYQDKHGLLFPLSTEEKIDKLQNDLQKMVEHLQTFMEVKDQHKSQTPCQVQQSDVSQREYACYQSAV</sequence>
<evidence type="ECO:0000256" key="5">
    <source>
        <dbReference type="ARBA" id="ARBA00023065"/>
    </source>
</evidence>
<evidence type="ECO:0000256" key="2">
    <source>
        <dbReference type="ARBA" id="ARBA00022448"/>
    </source>
</evidence>
<evidence type="ECO:0000256" key="9">
    <source>
        <dbReference type="SAM" id="Phobius"/>
    </source>
</evidence>
<evidence type="ECO:0000259" key="10">
    <source>
        <dbReference type="Pfam" id="PF00520"/>
    </source>
</evidence>
<evidence type="ECO:0000256" key="1">
    <source>
        <dbReference type="ARBA" id="ARBA00004141"/>
    </source>
</evidence>
<dbReference type="Proteomes" id="UP000275408">
    <property type="component" value="Unassembled WGS sequence"/>
</dbReference>
<protein>
    <recommendedName>
        <fullName evidence="10">Ion transport domain-containing protein</fullName>
    </recommendedName>
</protein>
<dbReference type="EMBL" id="RCHS01003197">
    <property type="protein sequence ID" value="RMX43433.1"/>
    <property type="molecule type" value="Genomic_DNA"/>
</dbReference>
<dbReference type="OrthoDB" id="5962494at2759"/>
<dbReference type="GO" id="GO:0015279">
    <property type="term" value="F:store-operated calcium channel activity"/>
    <property type="evidence" value="ECO:0007669"/>
    <property type="project" value="TreeGrafter"/>
</dbReference>
<evidence type="ECO:0000256" key="7">
    <source>
        <dbReference type="ARBA" id="ARBA00023303"/>
    </source>
</evidence>
<keyword evidence="2" id="KW-0813">Transport</keyword>
<keyword evidence="7" id="KW-0407">Ion channel</keyword>
<evidence type="ECO:0000313" key="12">
    <source>
        <dbReference type="Proteomes" id="UP000275408"/>
    </source>
</evidence>
<dbReference type="Pfam" id="PF00520">
    <property type="entry name" value="Ion_trans"/>
    <property type="match status" value="1"/>
</dbReference>
<evidence type="ECO:0000256" key="8">
    <source>
        <dbReference type="SAM" id="MobiDB-lite"/>
    </source>
</evidence>
<feature type="transmembrane region" description="Helical" evidence="9">
    <location>
        <begin position="343"/>
        <end position="364"/>
    </location>
</feature>
<organism evidence="11 12">
    <name type="scientific">Pocillopora damicornis</name>
    <name type="common">Cauliflower coral</name>
    <name type="synonym">Millepora damicornis</name>
    <dbReference type="NCBI Taxonomy" id="46731"/>
    <lineage>
        <taxon>Eukaryota</taxon>
        <taxon>Metazoa</taxon>
        <taxon>Cnidaria</taxon>
        <taxon>Anthozoa</taxon>
        <taxon>Hexacorallia</taxon>
        <taxon>Scleractinia</taxon>
        <taxon>Astrocoeniina</taxon>
        <taxon>Pocilloporidae</taxon>
        <taxon>Pocillopora</taxon>
    </lineage>
</organism>
<dbReference type="PRINTS" id="PR01097">
    <property type="entry name" value="TRNSRECEPTRP"/>
</dbReference>
<dbReference type="GO" id="GO:0034703">
    <property type="term" value="C:cation channel complex"/>
    <property type="evidence" value="ECO:0007669"/>
    <property type="project" value="TreeGrafter"/>
</dbReference>
<evidence type="ECO:0000313" key="11">
    <source>
        <dbReference type="EMBL" id="RMX43433.1"/>
    </source>
</evidence>
<feature type="domain" description="Ion transport" evidence="10">
    <location>
        <begin position="310"/>
        <end position="538"/>
    </location>
</feature>
<dbReference type="GO" id="GO:0005886">
    <property type="term" value="C:plasma membrane"/>
    <property type="evidence" value="ECO:0007669"/>
    <property type="project" value="TreeGrafter"/>
</dbReference>
<keyword evidence="5" id="KW-0406">Ion transport</keyword>
<evidence type="ECO:0000256" key="4">
    <source>
        <dbReference type="ARBA" id="ARBA00022989"/>
    </source>
</evidence>
<proteinExistence type="predicted"/>